<gene>
    <name evidence="1" type="ORF">G7Y89_g10037</name>
</gene>
<comment type="caution">
    <text evidence="1">The sequence shown here is derived from an EMBL/GenBank/DDBJ whole genome shotgun (WGS) entry which is preliminary data.</text>
</comment>
<dbReference type="EMBL" id="JAAMPI010000858">
    <property type="protein sequence ID" value="KAF4628119.1"/>
    <property type="molecule type" value="Genomic_DNA"/>
</dbReference>
<proteinExistence type="predicted"/>
<name>A0A8H4RGA3_9HELO</name>
<keyword evidence="2" id="KW-1185">Reference proteome</keyword>
<organism evidence="1 2">
    <name type="scientific">Cudoniella acicularis</name>
    <dbReference type="NCBI Taxonomy" id="354080"/>
    <lineage>
        <taxon>Eukaryota</taxon>
        <taxon>Fungi</taxon>
        <taxon>Dikarya</taxon>
        <taxon>Ascomycota</taxon>
        <taxon>Pezizomycotina</taxon>
        <taxon>Leotiomycetes</taxon>
        <taxon>Helotiales</taxon>
        <taxon>Tricladiaceae</taxon>
        <taxon>Cudoniella</taxon>
    </lineage>
</organism>
<dbReference type="AlphaFoldDB" id="A0A8H4RGA3"/>
<evidence type="ECO:0000313" key="2">
    <source>
        <dbReference type="Proteomes" id="UP000566819"/>
    </source>
</evidence>
<accession>A0A8H4RGA3</accession>
<dbReference type="Pfam" id="PF18647">
    <property type="entry name" value="Fungal_lectin_2"/>
    <property type="match status" value="1"/>
</dbReference>
<sequence length="278" mass="31499">MEINERTPLIFTGRITSPPQRYQDTVERRFFRVAIRSTLIGVALFILFHQLPRPVVDTQTCYSSLGTSRAYASAEALNNNIDNFCQDAANNVLFITIGRTRSKTYYPNTPEEYTMTVGLSNHAFGFDQHKCTDAMSSIISGCDVSVNGSNPMNWKQGGKRVQGKYTYQIDIFRQNRPWPPPAKPRQGCEGWYKFILQHYDIYGAGWANYDWGQKSLMSAINPCCGLGSLTGWGFEYFDQPDENGWWWSLDPAISDPSLFTGSEDRGITSCDSSHDLWS</sequence>
<evidence type="ECO:0000313" key="1">
    <source>
        <dbReference type="EMBL" id="KAF4628119.1"/>
    </source>
</evidence>
<dbReference type="OrthoDB" id="21678at2759"/>
<reference evidence="1 2" key="1">
    <citation type="submission" date="2020-03" db="EMBL/GenBank/DDBJ databases">
        <title>Draft Genome Sequence of Cudoniella acicularis.</title>
        <authorList>
            <person name="Buettner E."/>
            <person name="Kellner H."/>
        </authorList>
    </citation>
    <scope>NUCLEOTIDE SEQUENCE [LARGE SCALE GENOMIC DNA]</scope>
    <source>
        <strain evidence="1 2">DSM 108380</strain>
    </source>
</reference>
<protein>
    <submittedName>
        <fullName evidence="1">Uncharacterized protein</fullName>
    </submittedName>
</protein>
<dbReference type="Proteomes" id="UP000566819">
    <property type="component" value="Unassembled WGS sequence"/>
</dbReference>